<dbReference type="Proteomes" id="UP000064189">
    <property type="component" value="Unassembled WGS sequence"/>
</dbReference>
<comment type="caution">
    <text evidence="2">The sequence shown here is derived from an EMBL/GenBank/DDBJ whole genome shotgun (WGS) entry which is preliminary data.</text>
</comment>
<protein>
    <recommendedName>
        <fullName evidence="1">Knr4/Smi1-like domain-containing protein</fullName>
    </recommendedName>
</protein>
<dbReference type="SMART" id="SM00860">
    <property type="entry name" value="SMI1_KNR4"/>
    <property type="match status" value="1"/>
</dbReference>
<dbReference type="AlphaFoldDB" id="A0A109N1U0"/>
<dbReference type="SUPFAM" id="SSF160631">
    <property type="entry name" value="SMI1/KNR4-like"/>
    <property type="match status" value="1"/>
</dbReference>
<dbReference type="Gene3D" id="3.40.1580.10">
    <property type="entry name" value="SMI1/KNR4-like"/>
    <property type="match status" value="1"/>
</dbReference>
<feature type="domain" description="Knr4/Smi1-like" evidence="1">
    <location>
        <begin position="40"/>
        <end position="160"/>
    </location>
</feature>
<organism evidence="2 3">
    <name type="scientific">Peribacillus simplex</name>
    <dbReference type="NCBI Taxonomy" id="1478"/>
    <lineage>
        <taxon>Bacteria</taxon>
        <taxon>Bacillati</taxon>
        <taxon>Bacillota</taxon>
        <taxon>Bacilli</taxon>
        <taxon>Bacillales</taxon>
        <taxon>Bacillaceae</taxon>
        <taxon>Peribacillus</taxon>
    </lineage>
</organism>
<sequence length="173" mass="20379">MHNVTEILLGLKNRLDSSNRLLIQATHGNVHWTRFTFNPPIPVKELDRLVNKENLILPEGYKEFLLLHNGVYLFEDEYSAGIALYKAQDIPNRLKQFQYNFGPYLTEDNRGSYPIGSYPNIGEIMINYNYIKEGRKDYMWIADDQMSKMGQNTFESWLDKLIVSQGSFFWEWN</sequence>
<gene>
    <name evidence="2" type="ORF">AS888_05435</name>
</gene>
<dbReference type="InterPro" id="IPR037883">
    <property type="entry name" value="Knr4/Smi1-like_sf"/>
</dbReference>
<dbReference type="InterPro" id="IPR018958">
    <property type="entry name" value="Knr4/Smi1-like_dom"/>
</dbReference>
<proteinExistence type="predicted"/>
<accession>A0A109N1U0</accession>
<dbReference type="RefSeq" id="WP_061140926.1">
    <property type="nucleotide sequence ID" value="NZ_LNNH01000010.1"/>
</dbReference>
<name>A0A109N1U0_9BACI</name>
<keyword evidence="3" id="KW-1185">Reference proteome</keyword>
<evidence type="ECO:0000313" key="3">
    <source>
        <dbReference type="Proteomes" id="UP000064189"/>
    </source>
</evidence>
<reference evidence="2 3" key="1">
    <citation type="submission" date="2015-11" db="EMBL/GenBank/DDBJ databases">
        <title>Genome Sequence of Bacillus simplex strain VanAntwerpen2.</title>
        <authorList>
            <person name="Couger M.B."/>
        </authorList>
    </citation>
    <scope>NUCLEOTIDE SEQUENCE [LARGE SCALE GENOMIC DNA]</scope>
    <source>
        <strain evidence="2 3">VanAntwerpen02</strain>
    </source>
</reference>
<evidence type="ECO:0000313" key="2">
    <source>
        <dbReference type="EMBL" id="KWW21926.1"/>
    </source>
</evidence>
<dbReference type="Pfam" id="PF09346">
    <property type="entry name" value="SMI1_KNR4"/>
    <property type="match status" value="1"/>
</dbReference>
<evidence type="ECO:0000259" key="1">
    <source>
        <dbReference type="SMART" id="SM00860"/>
    </source>
</evidence>
<dbReference type="EMBL" id="LNNH01000010">
    <property type="protein sequence ID" value="KWW21926.1"/>
    <property type="molecule type" value="Genomic_DNA"/>
</dbReference>